<feature type="transmembrane region" description="Helical" evidence="1">
    <location>
        <begin position="61"/>
        <end position="79"/>
    </location>
</feature>
<feature type="transmembrane region" description="Helical" evidence="1">
    <location>
        <begin position="199"/>
        <end position="226"/>
    </location>
</feature>
<feature type="transmembrane region" description="Helical" evidence="1">
    <location>
        <begin position="333"/>
        <end position="358"/>
    </location>
</feature>
<accession>A0A1M5FLV9</accession>
<organism evidence="2 3">
    <name type="scientific">Flavisolibacter ginsengisoli DSM 18119</name>
    <dbReference type="NCBI Taxonomy" id="1121884"/>
    <lineage>
        <taxon>Bacteria</taxon>
        <taxon>Pseudomonadati</taxon>
        <taxon>Bacteroidota</taxon>
        <taxon>Chitinophagia</taxon>
        <taxon>Chitinophagales</taxon>
        <taxon>Chitinophagaceae</taxon>
        <taxon>Flavisolibacter</taxon>
    </lineage>
</organism>
<proteinExistence type="predicted"/>
<evidence type="ECO:0000313" key="2">
    <source>
        <dbReference type="EMBL" id="SHF92488.1"/>
    </source>
</evidence>
<protein>
    <recommendedName>
        <fullName evidence="4">O-antigen ligase like membrane protein</fullName>
    </recommendedName>
</protein>
<evidence type="ECO:0008006" key="4">
    <source>
        <dbReference type="Google" id="ProtNLM"/>
    </source>
</evidence>
<gene>
    <name evidence="2" type="ORF">SAMN02745131_03882</name>
</gene>
<dbReference type="InterPro" id="IPR051533">
    <property type="entry name" value="WaaL-like"/>
</dbReference>
<feature type="transmembrane region" description="Helical" evidence="1">
    <location>
        <begin position="113"/>
        <end position="132"/>
    </location>
</feature>
<feature type="transmembrane region" description="Helical" evidence="1">
    <location>
        <begin position="85"/>
        <end position="106"/>
    </location>
</feature>
<evidence type="ECO:0000256" key="1">
    <source>
        <dbReference type="SAM" id="Phobius"/>
    </source>
</evidence>
<dbReference type="AlphaFoldDB" id="A0A1M5FLV9"/>
<evidence type="ECO:0000313" key="3">
    <source>
        <dbReference type="Proteomes" id="UP000184048"/>
    </source>
</evidence>
<reference evidence="2 3" key="1">
    <citation type="submission" date="2016-11" db="EMBL/GenBank/DDBJ databases">
        <authorList>
            <person name="Jaros S."/>
            <person name="Januszkiewicz K."/>
            <person name="Wedrychowicz H."/>
        </authorList>
    </citation>
    <scope>NUCLEOTIDE SEQUENCE [LARGE SCALE GENOMIC DNA]</scope>
    <source>
        <strain evidence="2 3">DSM 18119</strain>
    </source>
</reference>
<dbReference type="STRING" id="1121884.SAMN02745131_03882"/>
<name>A0A1M5FLV9_9BACT</name>
<dbReference type="PANTHER" id="PTHR37422:SF13">
    <property type="entry name" value="LIPOPOLYSACCHARIDE BIOSYNTHESIS PROTEIN PA4999-RELATED"/>
    <property type="match status" value="1"/>
</dbReference>
<sequence>MGNPIENSWREKGIFLAMLFMLAGLFISRATLSISMGLFLVLTIVHKDWKVQLQSFTRTTYLVLLSVLFFVPLVSALWSSDLQEWMAVMQIKLPLLFFPIAFAGRWQLSKQQWLVVAYTFLTLLFLGCTWSATEYFLKSTDWNQDYLKAKLMATPLENDHIRFSWLVSAAVLLSLLLWQKSSVKTQKILFGTLAIFFAFYLHLLAARMGLACLYILLVMYAAWWLVQQREKWISLSLLSLIVIIPLVAWFAVPTFQNRIKYILYDLNNVRSGNYLPGSNDGARVLSLKAGWQILQEAPMGVGAGDLKGEVHHWYATHSPMLGTGERFLPCSELLVFGGVAGWAAIIFLILILAIPFFIPIKHDAVFWYCLNAIVVFSFVFDMSIEAQFGVFIFSFLPLWWWKWLNQSDLDG</sequence>
<feature type="transmembrane region" description="Helical" evidence="1">
    <location>
        <begin position="160"/>
        <end position="178"/>
    </location>
</feature>
<keyword evidence="1" id="KW-0812">Transmembrane</keyword>
<dbReference type="OrthoDB" id="1492360at2"/>
<dbReference type="PANTHER" id="PTHR37422">
    <property type="entry name" value="TEICHURONIC ACID BIOSYNTHESIS PROTEIN TUAE"/>
    <property type="match status" value="1"/>
</dbReference>
<keyword evidence="1" id="KW-0472">Membrane</keyword>
<feature type="transmembrane region" description="Helical" evidence="1">
    <location>
        <begin position="14"/>
        <end position="41"/>
    </location>
</feature>
<dbReference type="Proteomes" id="UP000184048">
    <property type="component" value="Unassembled WGS sequence"/>
</dbReference>
<dbReference type="EMBL" id="FQUU01000023">
    <property type="protein sequence ID" value="SHF92488.1"/>
    <property type="molecule type" value="Genomic_DNA"/>
</dbReference>
<feature type="transmembrane region" description="Helical" evidence="1">
    <location>
        <begin position="232"/>
        <end position="252"/>
    </location>
</feature>
<keyword evidence="1" id="KW-1133">Transmembrane helix</keyword>
<keyword evidence="3" id="KW-1185">Reference proteome</keyword>
<dbReference type="RefSeq" id="WP_072836999.1">
    <property type="nucleotide sequence ID" value="NZ_FQUU01000023.1"/>
</dbReference>